<feature type="domain" description="USP" evidence="9">
    <location>
        <begin position="424"/>
        <end position="1238"/>
    </location>
</feature>
<dbReference type="Gene3D" id="3.90.70.10">
    <property type="entry name" value="Cysteine proteinases"/>
    <property type="match status" value="2"/>
</dbReference>
<evidence type="ECO:0000256" key="2">
    <source>
        <dbReference type="ARBA" id="ARBA00009085"/>
    </source>
</evidence>
<organism evidence="11 12">
    <name type="scientific">Sarocladium strictum</name>
    <name type="common">Black bundle disease fungus</name>
    <name type="synonym">Acremonium strictum</name>
    <dbReference type="NCBI Taxonomy" id="5046"/>
    <lineage>
        <taxon>Eukaryota</taxon>
        <taxon>Fungi</taxon>
        <taxon>Dikarya</taxon>
        <taxon>Ascomycota</taxon>
        <taxon>Pezizomycotina</taxon>
        <taxon>Sordariomycetes</taxon>
        <taxon>Hypocreomycetidae</taxon>
        <taxon>Hypocreales</taxon>
        <taxon>Sarocladiaceae</taxon>
        <taxon>Sarocladium</taxon>
    </lineage>
</organism>
<evidence type="ECO:0000256" key="5">
    <source>
        <dbReference type="ARBA" id="ARBA00022786"/>
    </source>
</evidence>
<dbReference type="GO" id="GO:0016579">
    <property type="term" value="P:protein deubiquitination"/>
    <property type="evidence" value="ECO:0007669"/>
    <property type="project" value="InterPro"/>
</dbReference>
<dbReference type="PROSITE" id="PS50235">
    <property type="entry name" value="USP_3"/>
    <property type="match status" value="1"/>
</dbReference>
<dbReference type="CDD" id="cd02674">
    <property type="entry name" value="Peptidase_C19R"/>
    <property type="match status" value="1"/>
</dbReference>
<dbReference type="SUPFAM" id="SSF54001">
    <property type="entry name" value="Cysteine proteinases"/>
    <property type="match status" value="1"/>
</dbReference>
<evidence type="ECO:0000313" key="12">
    <source>
        <dbReference type="Proteomes" id="UP001175261"/>
    </source>
</evidence>
<evidence type="ECO:0000256" key="8">
    <source>
        <dbReference type="SAM" id="MobiDB-lite"/>
    </source>
</evidence>
<dbReference type="EMBL" id="JAPDFR010000002">
    <property type="protein sequence ID" value="KAK0389430.1"/>
    <property type="molecule type" value="Genomic_DNA"/>
</dbReference>
<dbReference type="PANTHER" id="PTHR21646">
    <property type="entry name" value="UBIQUITIN CARBOXYL-TERMINAL HYDROLASE"/>
    <property type="match status" value="1"/>
</dbReference>
<feature type="region of interest" description="Disordered" evidence="8">
    <location>
        <begin position="368"/>
        <end position="418"/>
    </location>
</feature>
<dbReference type="Gene3D" id="3.30.2230.10">
    <property type="entry name" value="DUSP-like"/>
    <property type="match status" value="1"/>
</dbReference>
<comment type="similarity">
    <text evidence="2">Belongs to the peptidase C19 family.</text>
</comment>
<keyword evidence="6" id="KW-0378">Hydrolase</keyword>
<keyword evidence="12" id="KW-1185">Reference proteome</keyword>
<dbReference type="InterPro" id="IPR028889">
    <property type="entry name" value="USP"/>
</dbReference>
<gene>
    <name evidence="11" type="ORF">NLU13_3005</name>
</gene>
<dbReference type="GO" id="GO:0006508">
    <property type="term" value="P:proteolysis"/>
    <property type="evidence" value="ECO:0007669"/>
    <property type="project" value="UniProtKB-KW"/>
</dbReference>
<comment type="catalytic activity">
    <reaction evidence="1">
        <text>Thiol-dependent hydrolysis of ester, thioester, amide, peptide and isopeptide bonds formed by the C-terminal Gly of ubiquitin (a 76-residue protein attached to proteins as an intracellular targeting signal).</text>
        <dbReference type="EC" id="3.4.19.12"/>
    </reaction>
</comment>
<dbReference type="SMART" id="SM00695">
    <property type="entry name" value="DUSP"/>
    <property type="match status" value="1"/>
</dbReference>
<evidence type="ECO:0000313" key="11">
    <source>
        <dbReference type="EMBL" id="KAK0389430.1"/>
    </source>
</evidence>
<dbReference type="InterPro" id="IPR006615">
    <property type="entry name" value="Pept_C19_DUSP"/>
</dbReference>
<evidence type="ECO:0000256" key="7">
    <source>
        <dbReference type="ARBA" id="ARBA00022807"/>
    </source>
</evidence>
<evidence type="ECO:0000256" key="6">
    <source>
        <dbReference type="ARBA" id="ARBA00022801"/>
    </source>
</evidence>
<accession>A0AA39GL73</accession>
<sequence length="1470" mass="163500">MNGDADVPNRSSSPLKRRASSMEPEENGNKNGGAGFANSTYEDGTGDHVRAMSVDMPDADDAVVVNETSHAMPPLLEQIKIIETLLKAFREAPVKAGDKAFIVSRSWVDRALSLRDESGKVASDVGGTTLGPIDNSDIIEEQSKDSSDQPFTRLKPGSGLEEFELFPEDAWNMVIEWYGIKEGQDPIVRTAIETADPGTESNVMYEFHPTIFKAHRLWSEISPLPIEQSLKARNPPPLRLVRSRKYHAQTFLKELKQLSGIPLDRRVRLWTVPETLPAVELSRPRSALTPPDSPGTEGPSENAQASWPNLLLDLPSFNSVKDQRMKVELVDHTWSQNYNGKSSLQLYNLVSDQTLVLDENVESDEYVSTYSGRSRGAQRSLPARGAGMAPASRTNSGRSSPAPQGPTTRGRTQKSRHGRSLGAVGLHNLGNTCYMNSALQCVRSVEELTKYFLTDAYVDEVNKTNPLGYNGKVALAYMGLLRDIYAEGRGSVSPRDFKGTVGRCRSTFAGWGQQDSQEFLGFLLDALQEDLSRIVNKPYIEKPDSTDDMINDPEAIRRMAEQVWDITRKRDDSVIADLFTGMYKSTLQCPVCDKISITFDPFNNLTLPLPIENMWIGTIKFFPLNDAPVQIDVELPKHSAIDALRKFISERTGVPVDRLIGGEEYKEKFFKIYDNTQDVSGEIHQNDVATFHELESVPTNWPSKGRKQKVRSMLDIDTPIETEELDDPRYERMVVPVFHRRPEAVGRNDGAAPPHFIVLTKDEASNYDVIRRKVLEKIATLSTWTKFSEMPSSEAVDAGDSDVVVTSTSDADSSGDSKIAARSVEGEEDMLDISMKDGNGSNKEHKPDSKILKHFNHKRPAFVDPDVFIDPQLYQLFELTYFHDNSDGSVPTGWHKLDNSSQSLPKISDRIPESSTEDGDAASPESWNSVASGNDDSSDEDAAKEESDVTRMNDESSEEDMPKGARFARRGAAQIRGGRKKFKDHKSYGKKGNKRRDKAMRKNKDAQRIAAVKPQPTPPAVADGGPLIRLGEGLVVEWKEDAWETVFGSSLKNPDSFQGGRTFVDVETLHDPALKQNQRRRQSRRSRGITLDECLDEFERAEVLSEQDMWYCPRCKEHRRASKKFDLWKTPDILVAHLKRFSSSGWRRDKLDVLVDFPIEGLDLTSRVIQKEEGQDEIYDLIAVDDHYGGLGGGHYTAYARNFADGEWYNYNDSSVSKVKDPSSVVTSAAYLLFYRRRSSKPLGGPRFAKIFEQFDHVDDADEGEDDDEFAHAGEGQRLGGHSSPTESQHNVSKVGAIRPQAARNETTTTITAVNGSDEEDLPPYSEPAGSAVVHNSIEADEGIEMRDDYQPLSFNAMQTWNFDNLNDNAKAGTPDHDYASDSAQADLSDNEYGIDGQTDVDMEMTSGVTTDVFDESSTLPAADDNAQIALADIQNDAWDRKDVLKIPAAGRSEGSSDVAEIRLDSDHRA</sequence>
<feature type="compositionally biased region" description="Polar residues" evidence="8">
    <location>
        <begin position="1304"/>
        <end position="1315"/>
    </location>
</feature>
<reference evidence="11" key="1">
    <citation type="submission" date="2022-10" db="EMBL/GenBank/DDBJ databases">
        <title>Determination and structural analysis of whole genome sequence of Sarocladium strictum F4-1.</title>
        <authorList>
            <person name="Hu L."/>
            <person name="Jiang Y."/>
        </authorList>
    </citation>
    <scope>NUCLEOTIDE SEQUENCE</scope>
    <source>
        <strain evidence="11">F4-1</strain>
    </source>
</reference>
<keyword evidence="4" id="KW-0645">Protease</keyword>
<feature type="region of interest" description="Disordered" evidence="8">
    <location>
        <begin position="1260"/>
        <end position="1330"/>
    </location>
</feature>
<proteinExistence type="inferred from homology"/>
<dbReference type="PROSITE" id="PS00972">
    <property type="entry name" value="USP_1"/>
    <property type="match status" value="1"/>
</dbReference>
<feature type="compositionally biased region" description="Basic and acidic residues" evidence="8">
    <location>
        <begin position="1460"/>
        <end position="1470"/>
    </location>
</feature>
<evidence type="ECO:0000259" key="10">
    <source>
        <dbReference type="PROSITE" id="PS51283"/>
    </source>
</evidence>
<dbReference type="GO" id="GO:0004843">
    <property type="term" value="F:cysteine-type deubiquitinase activity"/>
    <property type="evidence" value="ECO:0007669"/>
    <property type="project" value="UniProtKB-EC"/>
</dbReference>
<dbReference type="Pfam" id="PF00443">
    <property type="entry name" value="UCH"/>
    <property type="match status" value="1"/>
</dbReference>
<dbReference type="Pfam" id="PF06337">
    <property type="entry name" value="DUSP"/>
    <property type="match status" value="1"/>
</dbReference>
<evidence type="ECO:0000256" key="1">
    <source>
        <dbReference type="ARBA" id="ARBA00000707"/>
    </source>
</evidence>
<dbReference type="InterPro" id="IPR038765">
    <property type="entry name" value="Papain-like_cys_pep_sf"/>
</dbReference>
<evidence type="ECO:0000259" key="9">
    <source>
        <dbReference type="PROSITE" id="PS50235"/>
    </source>
</evidence>
<dbReference type="InterPro" id="IPR001394">
    <property type="entry name" value="Peptidase_C19_UCH"/>
</dbReference>
<dbReference type="PROSITE" id="PS51283">
    <property type="entry name" value="DUSP"/>
    <property type="match status" value="1"/>
</dbReference>
<feature type="compositionally biased region" description="Basic and acidic residues" evidence="8">
    <location>
        <begin position="944"/>
        <end position="954"/>
    </location>
</feature>
<feature type="region of interest" description="Disordered" evidence="8">
    <location>
        <begin position="1449"/>
        <end position="1470"/>
    </location>
</feature>
<feature type="domain" description="DUSP" evidence="10">
    <location>
        <begin position="73"/>
        <end position="192"/>
    </location>
</feature>
<feature type="region of interest" description="Disordered" evidence="8">
    <location>
        <begin position="791"/>
        <end position="850"/>
    </location>
</feature>
<dbReference type="InterPro" id="IPR035927">
    <property type="entry name" value="DUSP-like_sf"/>
</dbReference>
<dbReference type="PROSITE" id="PS00973">
    <property type="entry name" value="USP_2"/>
    <property type="match status" value="1"/>
</dbReference>
<feature type="compositionally biased region" description="Basic residues" evidence="8">
    <location>
        <begin position="977"/>
        <end position="999"/>
    </location>
</feature>
<dbReference type="SUPFAM" id="SSF143791">
    <property type="entry name" value="DUSP-like"/>
    <property type="match status" value="1"/>
</dbReference>
<dbReference type="InterPro" id="IPR018200">
    <property type="entry name" value="USP_CS"/>
</dbReference>
<evidence type="ECO:0000256" key="3">
    <source>
        <dbReference type="ARBA" id="ARBA00012759"/>
    </source>
</evidence>
<keyword evidence="5" id="KW-0833">Ubl conjugation pathway</keyword>
<protein>
    <recommendedName>
        <fullName evidence="3">ubiquitinyl hydrolase 1</fullName>
        <ecNumber evidence="3">3.4.19.12</ecNumber>
    </recommendedName>
</protein>
<feature type="region of interest" description="Disordered" evidence="8">
    <location>
        <begin position="281"/>
        <end position="304"/>
    </location>
</feature>
<feature type="region of interest" description="Disordered" evidence="8">
    <location>
        <begin position="1"/>
        <end position="48"/>
    </location>
</feature>
<dbReference type="PANTHER" id="PTHR21646:SF24">
    <property type="entry name" value="UBIQUITIN CARBOXYL-TERMINAL HYDROLASE"/>
    <property type="match status" value="1"/>
</dbReference>
<feature type="compositionally biased region" description="Acidic residues" evidence="8">
    <location>
        <begin position="1260"/>
        <end position="1269"/>
    </location>
</feature>
<comment type="caution">
    <text evidence="11">The sequence shown here is derived from an EMBL/GenBank/DDBJ whole genome shotgun (WGS) entry which is preliminary data.</text>
</comment>
<name>A0AA39GL73_SARSR</name>
<feature type="compositionally biased region" description="Polar residues" evidence="8">
    <location>
        <begin position="1283"/>
        <end position="1292"/>
    </location>
</feature>
<evidence type="ECO:0000256" key="4">
    <source>
        <dbReference type="ARBA" id="ARBA00022670"/>
    </source>
</evidence>
<feature type="region of interest" description="Disordered" evidence="8">
    <location>
        <begin position="893"/>
        <end position="1025"/>
    </location>
</feature>
<feature type="compositionally biased region" description="Polar residues" evidence="8">
    <location>
        <begin position="392"/>
        <end position="410"/>
    </location>
</feature>
<feature type="compositionally biased region" description="Polar residues" evidence="8">
    <location>
        <begin position="925"/>
        <end position="934"/>
    </location>
</feature>
<keyword evidence="7" id="KW-0788">Thiol protease</keyword>
<dbReference type="InterPro" id="IPR050185">
    <property type="entry name" value="Ub_carboxyl-term_hydrolase"/>
</dbReference>
<feature type="compositionally biased region" description="Low complexity" evidence="8">
    <location>
        <begin position="796"/>
        <end position="817"/>
    </location>
</feature>
<dbReference type="EC" id="3.4.19.12" evidence="3"/>
<dbReference type="Proteomes" id="UP001175261">
    <property type="component" value="Unassembled WGS sequence"/>
</dbReference>